<keyword evidence="2" id="KW-1185">Reference proteome</keyword>
<reference evidence="2" key="1">
    <citation type="submission" date="2019-04" db="EMBL/GenBank/DDBJ databases">
        <title>Draft genome sequence of Pseudonocardiaceae bacterium SL3-2-4.</title>
        <authorList>
            <person name="Ningsih F."/>
            <person name="Yokota A."/>
            <person name="Sakai Y."/>
            <person name="Nanatani K."/>
            <person name="Yabe S."/>
            <person name="Oetari A."/>
            <person name="Sjamsuridzal W."/>
        </authorList>
    </citation>
    <scope>NUCLEOTIDE SEQUENCE [LARGE SCALE GENOMIC DNA]</scope>
    <source>
        <strain evidence="2">SL3-2-4</strain>
    </source>
</reference>
<evidence type="ECO:0000313" key="1">
    <source>
        <dbReference type="EMBL" id="GDY32973.1"/>
    </source>
</evidence>
<dbReference type="RefSeq" id="WP_137815952.1">
    <property type="nucleotide sequence ID" value="NZ_BJFL01000031.1"/>
</dbReference>
<gene>
    <name evidence="1" type="ORF">GTS_46060</name>
</gene>
<name>A0A4D4JGG0_9PSEU</name>
<dbReference type="AlphaFoldDB" id="A0A4D4JGG0"/>
<sequence length="123" mass="13741">MTSTLWVQDSAARRLIRADQIVEIGTVEVHLATAPSREARWRLEVETRNTYGGVDVASERGDWEIEPRQFTLAYGHSDDFRQHAHVRLAETIATYLTSGGVVRVSDETASHPARFAFAPFAGE</sequence>
<protein>
    <submittedName>
        <fullName evidence="1">Uncharacterized protein</fullName>
    </submittedName>
</protein>
<organism evidence="1 2">
    <name type="scientific">Gandjariella thermophila</name>
    <dbReference type="NCBI Taxonomy" id="1931992"/>
    <lineage>
        <taxon>Bacteria</taxon>
        <taxon>Bacillati</taxon>
        <taxon>Actinomycetota</taxon>
        <taxon>Actinomycetes</taxon>
        <taxon>Pseudonocardiales</taxon>
        <taxon>Pseudonocardiaceae</taxon>
        <taxon>Gandjariella</taxon>
    </lineage>
</organism>
<evidence type="ECO:0000313" key="2">
    <source>
        <dbReference type="Proteomes" id="UP000298860"/>
    </source>
</evidence>
<accession>A0A4D4JGG0</accession>
<comment type="caution">
    <text evidence="1">The sequence shown here is derived from an EMBL/GenBank/DDBJ whole genome shotgun (WGS) entry which is preliminary data.</text>
</comment>
<dbReference type="EMBL" id="BJFL01000031">
    <property type="protein sequence ID" value="GDY32973.1"/>
    <property type="molecule type" value="Genomic_DNA"/>
</dbReference>
<dbReference type="Proteomes" id="UP000298860">
    <property type="component" value="Unassembled WGS sequence"/>
</dbReference>
<proteinExistence type="predicted"/>